<evidence type="ECO:0000313" key="10">
    <source>
        <dbReference type="EMBL" id="KAG0714718.1"/>
    </source>
</evidence>
<dbReference type="Gene3D" id="3.30.160.60">
    <property type="entry name" value="Classic Zinc Finger"/>
    <property type="match status" value="4"/>
</dbReference>
<proteinExistence type="predicted"/>
<evidence type="ECO:0000256" key="4">
    <source>
        <dbReference type="ARBA" id="ARBA00022771"/>
    </source>
</evidence>
<dbReference type="EMBL" id="JACEEZ010020305">
    <property type="protein sequence ID" value="KAG0714718.1"/>
    <property type="molecule type" value="Genomic_DNA"/>
</dbReference>
<evidence type="ECO:0000256" key="3">
    <source>
        <dbReference type="ARBA" id="ARBA00022737"/>
    </source>
</evidence>
<feature type="region of interest" description="Disordered" evidence="8">
    <location>
        <begin position="114"/>
        <end position="155"/>
    </location>
</feature>
<feature type="compositionally biased region" description="Polar residues" evidence="8">
    <location>
        <begin position="123"/>
        <end position="133"/>
    </location>
</feature>
<feature type="compositionally biased region" description="Polar residues" evidence="8">
    <location>
        <begin position="395"/>
        <end position="404"/>
    </location>
</feature>
<dbReference type="GO" id="GO:0005634">
    <property type="term" value="C:nucleus"/>
    <property type="evidence" value="ECO:0007669"/>
    <property type="project" value="UniProtKB-SubCell"/>
</dbReference>
<sequence length="1108" mass="123587">MNVNEENWFKQTGKGKADKDEFVCPKCGSFRTACASTFRSHLCREASYDRYQCVECGASNSLLPTLQRHYTKMHHAPFTSECYLQLPVEEEKEAWVELVVSHQQDLIKKWQEKGDADYPGESPSGQHQTSPVKSGTSRRSSTNASSLSSETNQEVGGIVLHDSGSERGRFVCDVCGSECRSAAGLKSHTTAMHQARYKCHYCPFASNSEDAVKQHSSTKHPRLQIEVIDVSQRSNSQKEDTLLCNEILSPEKAGGHQRQEEDVSPSLESSANISLESSAVSLQSVEEMGYDTYEETIEDSQPTMARIYSCPFCVFTTNSSSGLNHHKRNKHIETRLFLCLYCKARFYTNQDALRHHKWKHMPEVPKIVRKTYDKAEESGVSEQTEVGHSEGSEIALSSKSNTSPKLIHPKPIRAKARKSFPNASLASVASNSSRESASSLQTLAQSNLSSEPTYTCCHCSQQSTKSGMEEHMKKQHRDLPYQVRREKKDRIFTEVHIYKCIHCIVESISLAQAMDHWIQNHPLLEFKFGLVLRHSGEVSNQVVSSTTIDKDSAHDAADTESQDNVKTTREDGGITTTIGISSSSDITSSSESSKPGPLRYREGQKDTASPRHSLDGEEEITDLSEEVGNKKSEVRLSSEGKSEDMMYKCGLCKKSTERLPELQAHISKIHPDRDVKIKKLPREVFDQLYRAEYKCNYCSERGRHTAITKHHKLAHPGLPAKLSRLPQPPRGNVYFRCDVCGHVVKNLQSVRLHLRRHHPETNDFTFSKLTLGSPMRPPVKQPFKCNYCGDVGETLEEMHTHHTFMHSHLERNITNLMDEALSSLHSPSTSHSGGETKISSSVALSVSNKNSPSVQTAGSGMGKQSEDVAQETLSGNVPASAVPSVLQCKNTARKSTPLPVKRAVAMKSTSKPHVVVTGDEEEEDSVHPTDQPSLGADNDNVYAFVTLGGGAPMRLTAEQLGRLVNLKPQLELIDFLKPQEIAFSACHRHEVAEEEAGPSQPRRQDIVDLLMADEDAPEERKQDLDEVLNNAVREAWIDMFIKYNTALPSSAAVERLFSVAGDILRPKRASLTACNFEQLVFLCGNLKLMGYKYLEPNMEDKEEEEDIE</sequence>
<dbReference type="InterPro" id="IPR050888">
    <property type="entry name" value="ZnF_C2H2-type_TF"/>
</dbReference>
<feature type="compositionally biased region" description="Low complexity" evidence="8">
    <location>
        <begin position="573"/>
        <end position="593"/>
    </location>
</feature>
<organism evidence="10 11">
    <name type="scientific">Chionoecetes opilio</name>
    <name type="common">Atlantic snow crab</name>
    <name type="synonym">Cancer opilio</name>
    <dbReference type="NCBI Taxonomy" id="41210"/>
    <lineage>
        <taxon>Eukaryota</taxon>
        <taxon>Metazoa</taxon>
        <taxon>Ecdysozoa</taxon>
        <taxon>Arthropoda</taxon>
        <taxon>Crustacea</taxon>
        <taxon>Multicrustacea</taxon>
        <taxon>Malacostraca</taxon>
        <taxon>Eumalacostraca</taxon>
        <taxon>Eucarida</taxon>
        <taxon>Decapoda</taxon>
        <taxon>Pleocyemata</taxon>
        <taxon>Brachyura</taxon>
        <taxon>Eubrachyura</taxon>
        <taxon>Majoidea</taxon>
        <taxon>Majidae</taxon>
        <taxon>Chionoecetes</taxon>
    </lineage>
</organism>
<name>A0A8J4XW18_CHIOP</name>
<feature type="domain" description="C2H2-type" evidence="9">
    <location>
        <begin position="647"/>
        <end position="675"/>
    </location>
</feature>
<keyword evidence="11" id="KW-1185">Reference proteome</keyword>
<feature type="compositionally biased region" description="Polar residues" evidence="8">
    <location>
        <begin position="844"/>
        <end position="858"/>
    </location>
</feature>
<dbReference type="OrthoDB" id="6374211at2759"/>
<feature type="compositionally biased region" description="Acidic residues" evidence="8">
    <location>
        <begin position="616"/>
        <end position="625"/>
    </location>
</feature>
<keyword evidence="4 7" id="KW-0863">Zinc-finger</keyword>
<evidence type="ECO:0000256" key="6">
    <source>
        <dbReference type="ARBA" id="ARBA00023242"/>
    </source>
</evidence>
<evidence type="ECO:0000256" key="1">
    <source>
        <dbReference type="ARBA" id="ARBA00004123"/>
    </source>
</evidence>
<evidence type="ECO:0000259" key="9">
    <source>
        <dbReference type="PROSITE" id="PS50157"/>
    </source>
</evidence>
<dbReference type="AlphaFoldDB" id="A0A8J4XW18"/>
<evidence type="ECO:0000256" key="7">
    <source>
        <dbReference type="PROSITE-ProRule" id="PRU00042"/>
    </source>
</evidence>
<keyword evidence="2" id="KW-0479">Metal-binding</keyword>
<feature type="region of interest" description="Disordered" evidence="8">
    <location>
        <begin position="375"/>
        <end position="407"/>
    </location>
</feature>
<feature type="compositionally biased region" description="Basic and acidic residues" evidence="8">
    <location>
        <begin position="627"/>
        <end position="639"/>
    </location>
</feature>
<dbReference type="InterPro" id="IPR013087">
    <property type="entry name" value="Znf_C2H2_type"/>
</dbReference>
<dbReference type="Proteomes" id="UP000770661">
    <property type="component" value="Unassembled WGS sequence"/>
</dbReference>
<feature type="compositionally biased region" description="Basic and acidic residues" evidence="8">
    <location>
        <begin position="548"/>
        <end position="557"/>
    </location>
</feature>
<comment type="subcellular location">
    <subcellularLocation>
        <location evidence="1">Nucleus</location>
    </subcellularLocation>
</comment>
<keyword evidence="6" id="KW-0539">Nucleus</keyword>
<reference evidence="10" key="1">
    <citation type="submission" date="2020-07" db="EMBL/GenBank/DDBJ databases">
        <title>The High-quality genome of the commercially important snow crab, Chionoecetes opilio.</title>
        <authorList>
            <person name="Jeong J.-H."/>
            <person name="Ryu S."/>
        </authorList>
    </citation>
    <scope>NUCLEOTIDE SEQUENCE</scope>
    <source>
        <strain evidence="10">MADBK_172401_WGS</strain>
        <tissue evidence="10">Digestive gland</tissue>
    </source>
</reference>
<accession>A0A8J4XW18</accession>
<dbReference type="GO" id="GO:0008270">
    <property type="term" value="F:zinc ion binding"/>
    <property type="evidence" value="ECO:0007669"/>
    <property type="project" value="UniProtKB-KW"/>
</dbReference>
<dbReference type="PANTHER" id="PTHR24406">
    <property type="entry name" value="TRANSCRIPTIONAL REPRESSOR CTCFL-RELATED"/>
    <property type="match status" value="1"/>
</dbReference>
<feature type="compositionally biased region" description="Low complexity" evidence="8">
    <location>
        <begin position="134"/>
        <end position="149"/>
    </location>
</feature>
<feature type="compositionally biased region" description="Basic and acidic residues" evidence="8">
    <location>
        <begin position="599"/>
        <end position="615"/>
    </location>
</feature>
<evidence type="ECO:0000313" key="11">
    <source>
        <dbReference type="Proteomes" id="UP000770661"/>
    </source>
</evidence>
<feature type="region of interest" description="Disordered" evidence="8">
    <location>
        <begin position="909"/>
        <end position="937"/>
    </location>
</feature>
<evidence type="ECO:0000256" key="2">
    <source>
        <dbReference type="ARBA" id="ARBA00022723"/>
    </source>
</evidence>
<feature type="region of interest" description="Disordered" evidence="8">
    <location>
        <begin position="844"/>
        <end position="871"/>
    </location>
</feature>
<feature type="region of interest" description="Disordered" evidence="8">
    <location>
        <begin position="543"/>
        <end position="639"/>
    </location>
</feature>
<gene>
    <name evidence="10" type="ORF">GWK47_013572</name>
</gene>
<comment type="caution">
    <text evidence="10">The sequence shown here is derived from an EMBL/GenBank/DDBJ whole genome shotgun (WGS) entry which is preliminary data.</text>
</comment>
<evidence type="ECO:0000256" key="8">
    <source>
        <dbReference type="SAM" id="MobiDB-lite"/>
    </source>
</evidence>
<dbReference type="PROSITE" id="PS50157">
    <property type="entry name" value="ZINC_FINGER_C2H2_2"/>
    <property type="match status" value="3"/>
</dbReference>
<keyword evidence="3" id="KW-0677">Repeat</keyword>
<feature type="domain" description="C2H2-type" evidence="9">
    <location>
        <begin position="337"/>
        <end position="365"/>
    </location>
</feature>
<feature type="domain" description="C2H2-type" evidence="9">
    <location>
        <begin position="735"/>
        <end position="762"/>
    </location>
</feature>
<keyword evidence="5" id="KW-0862">Zinc</keyword>
<evidence type="ECO:0000256" key="5">
    <source>
        <dbReference type="ARBA" id="ARBA00022833"/>
    </source>
</evidence>
<dbReference type="PROSITE" id="PS00028">
    <property type="entry name" value="ZINC_FINGER_C2H2_1"/>
    <property type="match status" value="3"/>
</dbReference>
<protein>
    <recommendedName>
        <fullName evidence="9">C2H2-type domain-containing protein</fullName>
    </recommendedName>
</protein>
<dbReference type="SMART" id="SM00355">
    <property type="entry name" value="ZnF_C2H2"/>
    <property type="match status" value="11"/>
</dbReference>